<sequence>MLKGAAHLIHAVNVHAAFVGKSAGPDIGLVARQGHVGNIGHPRGGLLQTLHIALHAL</sequence>
<reference evidence="1" key="1">
    <citation type="submission" date="2019-08" db="EMBL/GenBank/DDBJ databases">
        <authorList>
            <person name="Kucharzyk K."/>
            <person name="Murdoch R.W."/>
            <person name="Higgins S."/>
            <person name="Loffler F."/>
        </authorList>
    </citation>
    <scope>NUCLEOTIDE SEQUENCE</scope>
</reference>
<accession>A0A645JKA8</accession>
<protein>
    <submittedName>
        <fullName evidence="1">Uncharacterized protein</fullName>
    </submittedName>
</protein>
<name>A0A645JKA8_9ZZZZ</name>
<dbReference type="EMBL" id="VSSQ01143144">
    <property type="protein sequence ID" value="MPN63550.1"/>
    <property type="molecule type" value="Genomic_DNA"/>
</dbReference>
<proteinExistence type="predicted"/>
<organism evidence="1">
    <name type="scientific">bioreactor metagenome</name>
    <dbReference type="NCBI Taxonomy" id="1076179"/>
    <lineage>
        <taxon>unclassified sequences</taxon>
        <taxon>metagenomes</taxon>
        <taxon>ecological metagenomes</taxon>
    </lineage>
</organism>
<dbReference type="AlphaFoldDB" id="A0A645JKA8"/>
<evidence type="ECO:0000313" key="1">
    <source>
        <dbReference type="EMBL" id="MPN63550.1"/>
    </source>
</evidence>
<gene>
    <name evidence="1" type="ORF">SDC9_211314</name>
</gene>
<comment type="caution">
    <text evidence="1">The sequence shown here is derived from an EMBL/GenBank/DDBJ whole genome shotgun (WGS) entry which is preliminary data.</text>
</comment>